<protein>
    <recommendedName>
        <fullName evidence="6">Translational regulator CsrA</fullName>
    </recommendedName>
    <alternativeName>
        <fullName evidence="6">Carbon storage regulator</fullName>
    </alternativeName>
</protein>
<evidence type="ECO:0000256" key="1">
    <source>
        <dbReference type="ARBA" id="ARBA00022490"/>
    </source>
</evidence>
<evidence type="ECO:0000256" key="2">
    <source>
        <dbReference type="ARBA" id="ARBA00022491"/>
    </source>
</evidence>
<keyword evidence="4 6" id="KW-0694">RNA-binding</keyword>
<dbReference type="Gene3D" id="2.60.40.4380">
    <property type="entry name" value="Translational regulator CsrA"/>
    <property type="match status" value="1"/>
</dbReference>
<evidence type="ECO:0000256" key="4">
    <source>
        <dbReference type="ARBA" id="ARBA00022884"/>
    </source>
</evidence>
<comment type="caution">
    <text evidence="7">The sequence shown here is derived from an EMBL/GenBank/DDBJ whole genome shotgun (WGS) entry which is preliminary data.</text>
</comment>
<sequence>MLILTRKIGETLTIGDEIKITVLGIKGNQVRVGISAPKSIPVHREEIYQKIQSERKMK</sequence>
<dbReference type="PANTHER" id="PTHR34984:SF1">
    <property type="entry name" value="CARBON STORAGE REGULATOR"/>
    <property type="match status" value="1"/>
</dbReference>
<dbReference type="PANTHER" id="PTHR34984">
    <property type="entry name" value="CARBON STORAGE REGULATOR"/>
    <property type="match status" value="1"/>
</dbReference>
<dbReference type="FunFam" id="2.60.40.4380:FF:000001">
    <property type="entry name" value="Translational regulator CsrA"/>
    <property type="match status" value="1"/>
</dbReference>
<dbReference type="GO" id="GO:0045948">
    <property type="term" value="P:positive regulation of translational initiation"/>
    <property type="evidence" value="ECO:0007669"/>
    <property type="project" value="UniProtKB-UniRule"/>
</dbReference>
<dbReference type="AlphaFoldDB" id="A0A0C1VJJ2"/>
<comment type="similarity">
    <text evidence="6">Belongs to the CsrA/RsmA family.</text>
</comment>
<proteinExistence type="inferred from homology"/>
<reference evidence="7 8" key="1">
    <citation type="journal article" date="2014" name="G3 (Bethesda)">
        <title>Genome sequence of Candidatus Riesia pediculischaeffi, endosymbiont of chimpanzee lice, and genomic comparison of recently acquired endosymbionts from human and chimpanzee lice.</title>
        <authorList>
            <person name="Boyd B.M."/>
            <person name="Allen J.M."/>
            <person name="de Crecy-Lagard V."/>
            <person name="Reed D.L."/>
        </authorList>
    </citation>
    <scope>NUCLEOTIDE SEQUENCE [LARGE SCALE GENOMIC DNA]</scope>
    <source>
        <strain evidence="7 8">PTSU</strain>
    </source>
</reference>
<gene>
    <name evidence="6" type="primary">csrA</name>
    <name evidence="7" type="ORF">P689_122199</name>
</gene>
<dbReference type="GO" id="GO:0045947">
    <property type="term" value="P:negative regulation of translational initiation"/>
    <property type="evidence" value="ECO:0007669"/>
    <property type="project" value="UniProtKB-UniRule"/>
</dbReference>
<accession>A0A0C1VJJ2</accession>
<dbReference type="InterPro" id="IPR003751">
    <property type="entry name" value="CsrA"/>
</dbReference>
<keyword evidence="1 6" id="KW-0963">Cytoplasm</keyword>
<evidence type="ECO:0000256" key="6">
    <source>
        <dbReference type="HAMAP-Rule" id="MF_00167"/>
    </source>
</evidence>
<dbReference type="NCBIfam" id="TIGR00202">
    <property type="entry name" value="csrA"/>
    <property type="match status" value="1"/>
</dbReference>
<name>A0A0C1VJJ2_9ENTR</name>
<dbReference type="Proteomes" id="UP000054529">
    <property type="component" value="Unassembled WGS sequence"/>
</dbReference>
<dbReference type="GO" id="GO:0006402">
    <property type="term" value="P:mRNA catabolic process"/>
    <property type="evidence" value="ECO:0007669"/>
    <property type="project" value="InterPro"/>
</dbReference>
<evidence type="ECO:0000313" key="8">
    <source>
        <dbReference type="Proteomes" id="UP000054529"/>
    </source>
</evidence>
<evidence type="ECO:0000256" key="3">
    <source>
        <dbReference type="ARBA" id="ARBA00022845"/>
    </source>
</evidence>
<dbReference type="EMBL" id="AWXV01000004">
    <property type="protein sequence ID" value="KIE64030.1"/>
    <property type="molecule type" value="Genomic_DNA"/>
</dbReference>
<dbReference type="HAMAP" id="MF_00167">
    <property type="entry name" value="CsrA"/>
    <property type="match status" value="1"/>
</dbReference>
<organism evidence="7 8">
    <name type="scientific">Candidatus Riesia pediculischaeffi PTSU</name>
    <dbReference type="NCBI Taxonomy" id="1401651"/>
    <lineage>
        <taxon>Bacteria</taxon>
        <taxon>Pseudomonadati</taxon>
        <taxon>Pseudomonadota</taxon>
        <taxon>Gammaproteobacteria</taxon>
        <taxon>Enterobacterales</taxon>
        <taxon>Enterobacteriaceae</taxon>
        <taxon>Candidatus Riesia</taxon>
    </lineage>
</organism>
<comment type="subcellular location">
    <subcellularLocation>
        <location evidence="6">Cytoplasm</location>
    </subcellularLocation>
</comment>
<dbReference type="Pfam" id="PF02599">
    <property type="entry name" value="CsrA"/>
    <property type="match status" value="1"/>
</dbReference>
<dbReference type="NCBIfam" id="NF002469">
    <property type="entry name" value="PRK01712.1"/>
    <property type="match status" value="1"/>
</dbReference>
<keyword evidence="2 6" id="KW-0678">Repressor</keyword>
<dbReference type="GO" id="GO:0005829">
    <property type="term" value="C:cytosol"/>
    <property type="evidence" value="ECO:0007669"/>
    <property type="project" value="TreeGrafter"/>
</dbReference>
<comment type="subunit">
    <text evidence="6">Homodimer; the beta-strands of each monomer intercalate to form a hydrophobic core, while the alpha-helices form wings that extend away from the core.</text>
</comment>
<keyword evidence="3 6" id="KW-0810">Translation regulation</keyword>
<dbReference type="InterPro" id="IPR036107">
    <property type="entry name" value="CsrA_sf"/>
</dbReference>
<dbReference type="GO" id="GO:0048027">
    <property type="term" value="F:mRNA 5'-UTR binding"/>
    <property type="evidence" value="ECO:0007669"/>
    <property type="project" value="UniProtKB-UniRule"/>
</dbReference>
<dbReference type="SUPFAM" id="SSF117130">
    <property type="entry name" value="CsrA-like"/>
    <property type="match status" value="1"/>
</dbReference>
<comment type="function">
    <text evidence="6">A key translational regulator that binds mRNA to regulate translation initiation and/or mRNA stability. Mediates global changes in gene expression, shifting from rapid growth to stress survival by linking envelope stress, the stringent response and the catabolite repression systems. Usually binds in the 5'-UTR; binding at or near the Shine-Dalgarno sequence prevents ribosome-binding, repressing translation, binding elsewhere in the 5'-UTR can activate translation and/or stabilize the mRNA. Its function is antagonized by small RNA(s).</text>
</comment>
<dbReference type="RefSeq" id="WP_039719798.1">
    <property type="nucleotide sequence ID" value="NZ_AWXV01000004.1"/>
</dbReference>
<dbReference type="GO" id="GO:0006109">
    <property type="term" value="P:regulation of carbohydrate metabolic process"/>
    <property type="evidence" value="ECO:0007669"/>
    <property type="project" value="UniProtKB-UniRule"/>
</dbReference>
<dbReference type="HOGENOM" id="CLU_164837_2_1_6"/>
<evidence type="ECO:0000313" key="7">
    <source>
        <dbReference type="EMBL" id="KIE64030.1"/>
    </source>
</evidence>
<dbReference type="PATRIC" id="fig|1401651.3.peg.465"/>
<dbReference type="OrthoDB" id="9809061at2"/>
<keyword evidence="5 6" id="KW-0010">Activator</keyword>
<evidence type="ECO:0000256" key="5">
    <source>
        <dbReference type="ARBA" id="ARBA00023159"/>
    </source>
</evidence>